<dbReference type="InterPro" id="IPR050584">
    <property type="entry name" value="Cholesterol_7-desaturase"/>
</dbReference>
<dbReference type="SUPFAM" id="SSF55961">
    <property type="entry name" value="Bet v1-like"/>
    <property type="match status" value="1"/>
</dbReference>
<keyword evidence="2" id="KW-0479">Metal-binding</keyword>
<dbReference type="PROSITE" id="PS51296">
    <property type="entry name" value="RIESKE"/>
    <property type="match status" value="1"/>
</dbReference>
<dbReference type="SUPFAM" id="SSF50022">
    <property type="entry name" value="ISP domain"/>
    <property type="match status" value="1"/>
</dbReference>
<evidence type="ECO:0000256" key="4">
    <source>
        <dbReference type="ARBA" id="ARBA00023004"/>
    </source>
</evidence>
<feature type="region of interest" description="Disordered" evidence="6">
    <location>
        <begin position="349"/>
        <end position="378"/>
    </location>
</feature>
<evidence type="ECO:0000256" key="5">
    <source>
        <dbReference type="ARBA" id="ARBA00023014"/>
    </source>
</evidence>
<dbReference type="GO" id="GO:0051213">
    <property type="term" value="F:dioxygenase activity"/>
    <property type="evidence" value="ECO:0007669"/>
    <property type="project" value="UniProtKB-KW"/>
</dbReference>
<evidence type="ECO:0000313" key="8">
    <source>
        <dbReference type="EMBL" id="MFM0239770.1"/>
    </source>
</evidence>
<evidence type="ECO:0000256" key="1">
    <source>
        <dbReference type="ARBA" id="ARBA00022714"/>
    </source>
</evidence>
<dbReference type="InterPro" id="IPR036922">
    <property type="entry name" value="Rieske_2Fe-2S_sf"/>
</dbReference>
<keyword evidence="3" id="KW-0560">Oxidoreductase</keyword>
<dbReference type="InterPro" id="IPR017941">
    <property type="entry name" value="Rieske_2Fe-2S"/>
</dbReference>
<dbReference type="Gene3D" id="2.102.10.10">
    <property type="entry name" value="Rieske [2Fe-2S] iron-sulphur domain"/>
    <property type="match status" value="1"/>
</dbReference>
<keyword evidence="9" id="KW-1185">Reference proteome</keyword>
<gene>
    <name evidence="8" type="ORF">PQR03_16700</name>
</gene>
<feature type="compositionally biased region" description="Polar residues" evidence="6">
    <location>
        <begin position="349"/>
        <end position="358"/>
    </location>
</feature>
<keyword evidence="8" id="KW-0223">Dioxygenase</keyword>
<sequence>MNPEERQLFPLNQWYVAGFSWELGEKPVARTLLNRHVVLFRLKDGSAAALEDRCCHRGLPLSFGTLESRGIRCGYHGLLFNGEGRCIEIPGQERIPEKACVRSFPVEEQDQIVWIWMGSEEGAAAPDSSPPAYPWHNDARYEFRGDVYHYEAPYYLIHDNLMDLSHLGYVHLATIGGNPTTHMTAEMRIEQTGDVVNVRRWMKDSIPPKTYTDAWPFAGKVDRWQEIEFDVTHLRIWTGAAEAGAESLENPERGGFHMRGLHGITPETDTTTHYFWTIASNHADPEHRNIDTVFAQTAQTFGEDKVIVEAQHRNLVRFPEHAGVDIHVDGGANRARRVVQRLSTASAARTPQVATSRNIDVAQNAAPSPASSPTAVQS</sequence>
<keyword evidence="5" id="KW-0411">Iron-sulfur</keyword>
<dbReference type="EMBL" id="JAQQDR010000005">
    <property type="protein sequence ID" value="MFM0239770.1"/>
    <property type="molecule type" value="Genomic_DNA"/>
</dbReference>
<dbReference type="RefSeq" id="WP_408263449.1">
    <property type="nucleotide sequence ID" value="NZ_JAQQCK010000012.1"/>
</dbReference>
<dbReference type="Proteomes" id="UP001629274">
    <property type="component" value="Unassembled WGS sequence"/>
</dbReference>
<dbReference type="PANTHER" id="PTHR21266:SF60">
    <property type="entry name" value="3-KETOSTEROID-9-ALPHA-MONOOXYGENASE, OXYGENASE COMPONENT"/>
    <property type="match status" value="1"/>
</dbReference>
<dbReference type="PANTHER" id="PTHR21266">
    <property type="entry name" value="IRON-SULFUR DOMAIN CONTAINING PROTEIN"/>
    <property type="match status" value="1"/>
</dbReference>
<evidence type="ECO:0000256" key="3">
    <source>
        <dbReference type="ARBA" id="ARBA00023002"/>
    </source>
</evidence>
<reference evidence="8 9" key="1">
    <citation type="journal article" date="2024" name="Chem. Sci.">
        <title>Discovery of megapolipeptins by genome mining of a Burkholderiales bacteria collection.</title>
        <authorList>
            <person name="Paulo B.S."/>
            <person name="Recchia M.J.J."/>
            <person name="Lee S."/>
            <person name="Fergusson C.H."/>
            <person name="Romanowski S.B."/>
            <person name="Hernandez A."/>
            <person name="Krull N."/>
            <person name="Liu D.Y."/>
            <person name="Cavanagh H."/>
            <person name="Bos A."/>
            <person name="Gray C.A."/>
            <person name="Murphy B.T."/>
            <person name="Linington R.G."/>
            <person name="Eustaquio A.S."/>
        </authorList>
    </citation>
    <scope>NUCLEOTIDE SEQUENCE [LARGE SCALE GENOMIC DNA]</scope>
    <source>
        <strain evidence="8 9">RL17-351-BIE-A</strain>
    </source>
</reference>
<organism evidence="8 9">
    <name type="scientific">Paraburkholderia phytofirmans</name>
    <dbReference type="NCBI Taxonomy" id="261302"/>
    <lineage>
        <taxon>Bacteria</taxon>
        <taxon>Pseudomonadati</taxon>
        <taxon>Pseudomonadota</taxon>
        <taxon>Betaproteobacteria</taxon>
        <taxon>Burkholderiales</taxon>
        <taxon>Burkholderiaceae</taxon>
        <taxon>Paraburkholderia</taxon>
    </lineage>
</organism>
<evidence type="ECO:0000256" key="6">
    <source>
        <dbReference type="SAM" id="MobiDB-lite"/>
    </source>
</evidence>
<feature type="compositionally biased region" description="Low complexity" evidence="6">
    <location>
        <begin position="365"/>
        <end position="378"/>
    </location>
</feature>
<proteinExistence type="predicted"/>
<evidence type="ECO:0000259" key="7">
    <source>
        <dbReference type="PROSITE" id="PS51296"/>
    </source>
</evidence>
<dbReference type="Pfam" id="PF00355">
    <property type="entry name" value="Rieske"/>
    <property type="match status" value="1"/>
</dbReference>
<dbReference type="CDD" id="cd08878">
    <property type="entry name" value="RHO_alpha_C_DMO-like"/>
    <property type="match status" value="1"/>
</dbReference>
<accession>A0ABW9BJ05</accession>
<feature type="domain" description="Rieske" evidence="7">
    <location>
        <begin position="14"/>
        <end position="115"/>
    </location>
</feature>
<evidence type="ECO:0000313" key="9">
    <source>
        <dbReference type="Proteomes" id="UP001629274"/>
    </source>
</evidence>
<dbReference type="Pfam" id="PF19112">
    <property type="entry name" value="VanA_C"/>
    <property type="match status" value="1"/>
</dbReference>
<dbReference type="Gene3D" id="3.90.380.10">
    <property type="entry name" value="Naphthalene 1,2-dioxygenase Alpha Subunit, Chain A, domain 1"/>
    <property type="match status" value="1"/>
</dbReference>
<comment type="caution">
    <text evidence="8">The sequence shown here is derived from an EMBL/GenBank/DDBJ whole genome shotgun (WGS) entry which is preliminary data.</text>
</comment>
<keyword evidence="4" id="KW-0408">Iron</keyword>
<protein>
    <submittedName>
        <fullName evidence="8">Aromatic ring-hydroxylating dioxygenase subunit alpha</fullName>
    </submittedName>
</protein>
<dbReference type="InterPro" id="IPR044043">
    <property type="entry name" value="VanA_C_cat"/>
</dbReference>
<name>A0ABW9BJ05_9BURK</name>
<keyword evidence="1" id="KW-0001">2Fe-2S</keyword>
<evidence type="ECO:0000256" key="2">
    <source>
        <dbReference type="ARBA" id="ARBA00022723"/>
    </source>
</evidence>